<accession>A0A2Z4RTY3</accession>
<feature type="binding site" evidence="3">
    <location>
        <position position="41"/>
    </location>
    <ligand>
        <name>a divalent metal cation</name>
        <dbReference type="ChEBI" id="CHEBI:60240"/>
    </ligand>
</feature>
<name>A0A2Z4RTY3_PSEPU</name>
<evidence type="ECO:0000313" key="4">
    <source>
        <dbReference type="EMBL" id="AWY44145.1"/>
    </source>
</evidence>
<dbReference type="InterPro" id="IPR034660">
    <property type="entry name" value="DinB/YfiT-like"/>
</dbReference>
<keyword evidence="2 3" id="KW-0479">Metal-binding</keyword>
<dbReference type="Gene3D" id="1.20.120.450">
    <property type="entry name" value="dinb family like domain"/>
    <property type="match status" value="1"/>
</dbReference>
<dbReference type="AlphaFoldDB" id="A0A2Z4RTY3"/>
<dbReference type="EMBL" id="CP029693">
    <property type="protein sequence ID" value="AWY44145.1"/>
    <property type="molecule type" value="Genomic_DNA"/>
</dbReference>
<dbReference type="SUPFAM" id="SSF109854">
    <property type="entry name" value="DinB/YfiT-like putative metalloenzymes"/>
    <property type="match status" value="1"/>
</dbReference>
<dbReference type="PANTHER" id="PTHR37302:SF1">
    <property type="entry name" value="PROTEIN DINB"/>
    <property type="match status" value="1"/>
</dbReference>
<proteinExistence type="inferred from homology"/>
<dbReference type="InterPro" id="IPR007837">
    <property type="entry name" value="DinB"/>
</dbReference>
<sequence length="162" mass="17995">MLAALFEFKAKSNREILSDLAKSGLDASHPDGLTAIRTMNHTHVVDQIFRAHLTGTTHRYAAANTPETPALADLATHISELDAWYIEYAASLTAAQLQEQIVFTFTDGKPGRMSREEMLLHVITHGAYHRGAVGLILFRQGTTPPAETFTRYLHEAEPARRQ</sequence>
<dbReference type="Proteomes" id="UP000250299">
    <property type="component" value="Chromosome"/>
</dbReference>
<comment type="similarity">
    <text evidence="1">Belongs to the DinB family.</text>
</comment>
<feature type="binding site" evidence="3">
    <location>
        <position position="125"/>
    </location>
    <ligand>
        <name>a divalent metal cation</name>
        <dbReference type="ChEBI" id="CHEBI:60240"/>
    </ligand>
</feature>
<dbReference type="Pfam" id="PF05163">
    <property type="entry name" value="DinB"/>
    <property type="match status" value="1"/>
</dbReference>
<feature type="binding site" evidence="3">
    <location>
        <position position="129"/>
    </location>
    <ligand>
        <name>a divalent metal cation</name>
        <dbReference type="ChEBI" id="CHEBI:60240"/>
    </ligand>
</feature>
<gene>
    <name evidence="4" type="ORF">DKY63_31235</name>
</gene>
<evidence type="ECO:0000313" key="5">
    <source>
        <dbReference type="Proteomes" id="UP000250299"/>
    </source>
</evidence>
<dbReference type="RefSeq" id="WP_110967664.1">
    <property type="nucleotide sequence ID" value="NZ_CP029693.1"/>
</dbReference>
<evidence type="ECO:0000256" key="2">
    <source>
        <dbReference type="ARBA" id="ARBA00022723"/>
    </source>
</evidence>
<dbReference type="GO" id="GO:0046872">
    <property type="term" value="F:metal ion binding"/>
    <property type="evidence" value="ECO:0007669"/>
    <property type="project" value="UniProtKB-KW"/>
</dbReference>
<protein>
    <submittedName>
        <fullName evidence="4">Damage-inducible protein DinB</fullName>
    </submittedName>
</protein>
<evidence type="ECO:0000256" key="1">
    <source>
        <dbReference type="ARBA" id="ARBA00008635"/>
    </source>
</evidence>
<organism evidence="4 5">
    <name type="scientific">Pseudomonas putida</name>
    <name type="common">Arthrobacter siderocapsulatus</name>
    <dbReference type="NCBI Taxonomy" id="303"/>
    <lineage>
        <taxon>Bacteria</taxon>
        <taxon>Pseudomonadati</taxon>
        <taxon>Pseudomonadota</taxon>
        <taxon>Gammaproteobacteria</taxon>
        <taxon>Pseudomonadales</taxon>
        <taxon>Pseudomonadaceae</taxon>
        <taxon>Pseudomonas</taxon>
    </lineage>
</organism>
<reference evidence="4 5" key="1">
    <citation type="submission" date="2018-05" db="EMBL/GenBank/DDBJ databases">
        <title>Whole genome sequence of Pseudomonas putida JBC17.</title>
        <authorList>
            <person name="Lee Y.H."/>
            <person name="David K."/>
        </authorList>
    </citation>
    <scope>NUCLEOTIDE SEQUENCE [LARGE SCALE GENOMIC DNA]</scope>
    <source>
        <strain evidence="4 5">JBC17</strain>
    </source>
</reference>
<dbReference type="OrthoDB" id="9807509at2"/>
<evidence type="ECO:0000256" key="3">
    <source>
        <dbReference type="PIRSR" id="PIRSR607837-1"/>
    </source>
</evidence>
<dbReference type="PANTHER" id="PTHR37302">
    <property type="entry name" value="SLR1116 PROTEIN"/>
    <property type="match status" value="1"/>
</dbReference>